<dbReference type="InterPro" id="IPR000253">
    <property type="entry name" value="FHA_dom"/>
</dbReference>
<dbReference type="SUPFAM" id="SSF49879">
    <property type="entry name" value="SMAD/FHA domain"/>
    <property type="match status" value="1"/>
</dbReference>
<sequence>MIICKRCMRENKDDAIYCKYCGSQLQKEVEENITRTFASIIIEDEKGKRALSRKELKNLRKSLNFPMLVVIKGPNSGARYLIDKNIISIGRNTNSDIFLDDVTISRNHVKIINDQGLYTIIDLESTNGTYINGSREKEKILKNNDEIQIGRIKMVFLSPL</sequence>
<comment type="caution">
    <text evidence="2">The sequence shown here is derived from an EMBL/GenBank/DDBJ whole genome shotgun (WGS) entry which is preliminary data.</text>
</comment>
<dbReference type="InterPro" id="IPR050923">
    <property type="entry name" value="Cell_Proc_Reg/RNA_Proc"/>
</dbReference>
<dbReference type="InterPro" id="IPR008984">
    <property type="entry name" value="SMAD_FHA_dom_sf"/>
</dbReference>
<organism evidence="2">
    <name type="scientific">marine sediment metagenome</name>
    <dbReference type="NCBI Taxonomy" id="412755"/>
    <lineage>
        <taxon>unclassified sequences</taxon>
        <taxon>metagenomes</taxon>
        <taxon>ecological metagenomes</taxon>
    </lineage>
</organism>
<accession>X1AN85</accession>
<dbReference type="EMBL" id="BART01019284">
    <property type="protein sequence ID" value="GAG84195.1"/>
    <property type="molecule type" value="Genomic_DNA"/>
</dbReference>
<dbReference type="PROSITE" id="PS50006">
    <property type="entry name" value="FHA_DOMAIN"/>
    <property type="match status" value="1"/>
</dbReference>
<reference evidence="2" key="1">
    <citation type="journal article" date="2014" name="Front. Microbiol.">
        <title>High frequency of phylogenetically diverse reductive dehalogenase-homologous genes in deep subseafloor sedimentary metagenomes.</title>
        <authorList>
            <person name="Kawai M."/>
            <person name="Futagami T."/>
            <person name="Toyoda A."/>
            <person name="Takaki Y."/>
            <person name="Nishi S."/>
            <person name="Hori S."/>
            <person name="Arai W."/>
            <person name="Tsubouchi T."/>
            <person name="Morono Y."/>
            <person name="Uchiyama I."/>
            <person name="Ito T."/>
            <person name="Fujiyama A."/>
            <person name="Inagaki F."/>
            <person name="Takami H."/>
        </authorList>
    </citation>
    <scope>NUCLEOTIDE SEQUENCE</scope>
    <source>
        <strain evidence="2">Expedition CK06-06</strain>
    </source>
</reference>
<protein>
    <recommendedName>
        <fullName evidence="1">FHA domain-containing protein</fullName>
    </recommendedName>
</protein>
<name>X1AN85_9ZZZZ</name>
<dbReference type="SMART" id="SM00240">
    <property type="entry name" value="FHA"/>
    <property type="match status" value="1"/>
</dbReference>
<proteinExistence type="predicted"/>
<dbReference type="Gene3D" id="2.60.200.20">
    <property type="match status" value="1"/>
</dbReference>
<gene>
    <name evidence="2" type="ORF">S01H4_36129</name>
</gene>
<evidence type="ECO:0000259" key="1">
    <source>
        <dbReference type="PROSITE" id="PS50006"/>
    </source>
</evidence>
<evidence type="ECO:0000313" key="2">
    <source>
        <dbReference type="EMBL" id="GAG84195.1"/>
    </source>
</evidence>
<dbReference type="Pfam" id="PF00498">
    <property type="entry name" value="FHA"/>
    <property type="match status" value="1"/>
</dbReference>
<feature type="domain" description="FHA" evidence="1">
    <location>
        <begin position="87"/>
        <end position="136"/>
    </location>
</feature>
<dbReference type="PANTHER" id="PTHR23308">
    <property type="entry name" value="NUCLEAR INHIBITOR OF PROTEIN PHOSPHATASE-1"/>
    <property type="match status" value="1"/>
</dbReference>
<dbReference type="AlphaFoldDB" id="X1AN85"/>